<protein>
    <submittedName>
        <fullName evidence="11">Calponin-like domain protein</fullName>
    </submittedName>
</protein>
<evidence type="ECO:0000256" key="9">
    <source>
        <dbReference type="SAM" id="MobiDB-lite"/>
    </source>
</evidence>
<feature type="compositionally biased region" description="Acidic residues" evidence="9">
    <location>
        <begin position="311"/>
        <end position="323"/>
    </location>
</feature>
<dbReference type="Pfam" id="PF00307">
    <property type="entry name" value="CH"/>
    <property type="match status" value="1"/>
</dbReference>
<dbReference type="InterPro" id="IPR001715">
    <property type="entry name" value="CH_dom"/>
</dbReference>
<reference evidence="12" key="1">
    <citation type="journal article" date="2006" name="PLoS Biol.">
        <title>Macronuclear genome sequence of the ciliate Tetrahymena thermophila, a model eukaryote.</title>
        <authorList>
            <person name="Eisen J.A."/>
            <person name="Coyne R.S."/>
            <person name="Wu M."/>
            <person name="Wu D."/>
            <person name="Thiagarajan M."/>
            <person name="Wortman J.R."/>
            <person name="Badger J.H."/>
            <person name="Ren Q."/>
            <person name="Amedeo P."/>
            <person name="Jones K.M."/>
            <person name="Tallon L.J."/>
            <person name="Delcher A.L."/>
            <person name="Salzberg S.L."/>
            <person name="Silva J.C."/>
            <person name="Haas B.J."/>
            <person name="Majoros W.H."/>
            <person name="Farzad M."/>
            <person name="Carlton J.M."/>
            <person name="Smith R.K. Jr."/>
            <person name="Garg J."/>
            <person name="Pearlman R.E."/>
            <person name="Karrer K.M."/>
            <person name="Sun L."/>
            <person name="Manning G."/>
            <person name="Elde N.C."/>
            <person name="Turkewitz A.P."/>
            <person name="Asai D.J."/>
            <person name="Wilkes D.E."/>
            <person name="Wang Y."/>
            <person name="Cai H."/>
            <person name="Collins K."/>
            <person name="Stewart B.A."/>
            <person name="Lee S.R."/>
            <person name="Wilamowska K."/>
            <person name="Weinberg Z."/>
            <person name="Ruzzo W.L."/>
            <person name="Wloga D."/>
            <person name="Gaertig J."/>
            <person name="Frankel J."/>
            <person name="Tsao C.-C."/>
            <person name="Gorovsky M.A."/>
            <person name="Keeling P.J."/>
            <person name="Waller R.F."/>
            <person name="Patron N.J."/>
            <person name="Cherry J.M."/>
            <person name="Stover N.A."/>
            <person name="Krieger C.J."/>
            <person name="del Toro C."/>
            <person name="Ryder H.F."/>
            <person name="Williamson S.C."/>
            <person name="Barbeau R.A."/>
            <person name="Hamilton E.P."/>
            <person name="Orias E."/>
        </authorList>
    </citation>
    <scope>NUCLEOTIDE SEQUENCE [LARGE SCALE GENOMIC DNA]</scope>
    <source>
        <strain evidence="12">SB210</strain>
    </source>
</reference>
<dbReference type="GO" id="GO:0008017">
    <property type="term" value="F:microtubule binding"/>
    <property type="evidence" value="ECO:0007669"/>
    <property type="project" value="InterPro"/>
</dbReference>
<dbReference type="InParanoid" id="I7LVN4"/>
<evidence type="ECO:0000313" key="12">
    <source>
        <dbReference type="Proteomes" id="UP000009168"/>
    </source>
</evidence>
<dbReference type="Gene3D" id="1.10.418.10">
    <property type="entry name" value="Calponin-like domain"/>
    <property type="match status" value="1"/>
</dbReference>
<dbReference type="EMBL" id="GG662639">
    <property type="protein sequence ID" value="EAR99404.1"/>
    <property type="molecule type" value="Genomic_DNA"/>
</dbReference>
<dbReference type="InterPro" id="IPR036872">
    <property type="entry name" value="CH_dom_sf"/>
</dbReference>
<keyword evidence="6" id="KW-0498">Mitosis</keyword>
<organism evidence="11 12">
    <name type="scientific">Tetrahymena thermophila (strain SB210)</name>
    <dbReference type="NCBI Taxonomy" id="312017"/>
    <lineage>
        <taxon>Eukaryota</taxon>
        <taxon>Sar</taxon>
        <taxon>Alveolata</taxon>
        <taxon>Ciliophora</taxon>
        <taxon>Intramacronucleata</taxon>
        <taxon>Oligohymenophorea</taxon>
        <taxon>Hymenostomatida</taxon>
        <taxon>Tetrahymenina</taxon>
        <taxon>Tetrahymenidae</taxon>
        <taxon>Tetrahymena</taxon>
    </lineage>
</organism>
<evidence type="ECO:0000256" key="7">
    <source>
        <dbReference type="ARBA" id="ARBA00023212"/>
    </source>
</evidence>
<dbReference type="Proteomes" id="UP000009168">
    <property type="component" value="Unassembled WGS sequence"/>
</dbReference>
<dbReference type="GO" id="GO:0005874">
    <property type="term" value="C:microtubule"/>
    <property type="evidence" value="ECO:0007669"/>
    <property type="project" value="UniProtKB-KW"/>
</dbReference>
<dbReference type="InterPro" id="IPR027328">
    <property type="entry name" value="MAPRE"/>
</dbReference>
<dbReference type="eggNOG" id="KOG3000">
    <property type="taxonomic scope" value="Eukaryota"/>
</dbReference>
<feature type="compositionally biased region" description="Basic and acidic residues" evidence="9">
    <location>
        <begin position="299"/>
        <end position="310"/>
    </location>
</feature>
<evidence type="ECO:0000259" key="10">
    <source>
        <dbReference type="PROSITE" id="PS50021"/>
    </source>
</evidence>
<feature type="region of interest" description="Disordered" evidence="9">
    <location>
        <begin position="299"/>
        <end position="337"/>
    </location>
</feature>
<dbReference type="OMA" id="KNNDHED"/>
<dbReference type="FunFam" id="1.10.418.10:FF:000028">
    <property type="entry name" value="RP/EB family microtubule-associated protein"/>
    <property type="match status" value="1"/>
</dbReference>
<evidence type="ECO:0000256" key="3">
    <source>
        <dbReference type="ARBA" id="ARBA00022490"/>
    </source>
</evidence>
<evidence type="ECO:0000256" key="4">
    <source>
        <dbReference type="ARBA" id="ARBA00022618"/>
    </source>
</evidence>
<dbReference type="GeneID" id="7829246"/>
<feature type="domain" description="Calponin-homology (CH)" evidence="10">
    <location>
        <begin position="13"/>
        <end position="115"/>
    </location>
</feature>
<dbReference type="HOGENOM" id="CLU_041744_1_0_1"/>
<dbReference type="OrthoDB" id="2119228at2759"/>
<feature type="compositionally biased region" description="Polar residues" evidence="9">
    <location>
        <begin position="169"/>
        <end position="187"/>
    </location>
</feature>
<proteinExistence type="inferred from homology"/>
<keyword evidence="7" id="KW-0206">Cytoskeleton</keyword>
<dbReference type="PROSITE" id="PS50021">
    <property type="entry name" value="CH"/>
    <property type="match status" value="1"/>
</dbReference>
<name>I7LVN4_TETTS</name>
<keyword evidence="12" id="KW-1185">Reference proteome</keyword>
<evidence type="ECO:0000256" key="6">
    <source>
        <dbReference type="ARBA" id="ARBA00022776"/>
    </source>
</evidence>
<evidence type="ECO:0000256" key="5">
    <source>
        <dbReference type="ARBA" id="ARBA00022701"/>
    </source>
</evidence>
<dbReference type="PANTHER" id="PTHR10623">
    <property type="entry name" value="MICROTUBULE-ASSOCIATED PROTEIN RP/EB FAMILY MEMBER"/>
    <property type="match status" value="1"/>
</dbReference>
<evidence type="ECO:0000313" key="11">
    <source>
        <dbReference type="EMBL" id="EAR99404.1"/>
    </source>
</evidence>
<gene>
    <name evidence="11" type="ORF">TTHERM_00133700</name>
</gene>
<keyword evidence="4" id="KW-0132">Cell division</keyword>
<keyword evidence="3" id="KW-0963">Cytoplasm</keyword>
<dbReference type="SUPFAM" id="SSF47576">
    <property type="entry name" value="Calponin-homology domain, CH-domain"/>
    <property type="match status" value="1"/>
</dbReference>
<keyword evidence="5" id="KW-0493">Microtubule</keyword>
<evidence type="ECO:0000256" key="1">
    <source>
        <dbReference type="ARBA" id="ARBA00004245"/>
    </source>
</evidence>
<sequence>MNEAFGMMDEGYFKPRSEILKFINDLLGLNVTKIESLGQGAVYCQILDAMFPGKVSLQKVNWKAKLDWEFVNNLKVLQTAFTKLGIKRIIEVEKLSKCKYQDNLEMIQWLMRFYECNCNKPPGEYDAAAKRKGVEPDFSFADKIVVPKIFNPSMNKPQEEQSEKPKKQVTSSHATTTATNFHQNNASKKAADSNEQKAPSQKLIDSQQNKGRSSSSNIPPPKALGAKSDTPMEKLDKIKKIIQKIDASDAEKLAQISKIVGIKNTQALHQETHEEQKINTDQHHEQEIKINQEHEQIVQEHEHSHNLLHQEDDENLMNNEEEHDLNKNNDHEDEECL</sequence>
<evidence type="ECO:0000256" key="2">
    <source>
        <dbReference type="ARBA" id="ARBA00010729"/>
    </source>
</evidence>
<dbReference type="GO" id="GO:0051301">
    <property type="term" value="P:cell division"/>
    <property type="evidence" value="ECO:0007669"/>
    <property type="project" value="UniProtKB-KW"/>
</dbReference>
<evidence type="ECO:0000256" key="8">
    <source>
        <dbReference type="ARBA" id="ARBA00023306"/>
    </source>
</evidence>
<dbReference type="AlphaFoldDB" id="I7LVN4"/>
<dbReference type="RefSeq" id="XP_001019649.1">
    <property type="nucleotide sequence ID" value="XM_001019649.3"/>
</dbReference>
<feature type="compositionally biased region" description="Basic and acidic residues" evidence="9">
    <location>
        <begin position="157"/>
        <end position="166"/>
    </location>
</feature>
<feature type="region of interest" description="Disordered" evidence="9">
    <location>
        <begin position="152"/>
        <end position="231"/>
    </location>
</feature>
<comment type="subcellular location">
    <subcellularLocation>
        <location evidence="1">Cytoplasm</location>
        <location evidence="1">Cytoskeleton</location>
    </subcellularLocation>
</comment>
<comment type="similarity">
    <text evidence="2">Belongs to the MAPRE family.</text>
</comment>
<feature type="compositionally biased region" description="Polar residues" evidence="9">
    <location>
        <begin position="196"/>
        <end position="217"/>
    </location>
</feature>
<accession>I7LVN4</accession>
<keyword evidence="8" id="KW-0131">Cell cycle</keyword>
<dbReference type="STRING" id="312017.I7LVN4"/>
<dbReference type="KEGG" id="tet:TTHERM_00133700"/>